<dbReference type="AlphaFoldDB" id="A0A4S8KW97"/>
<dbReference type="Gene3D" id="2.40.70.10">
    <property type="entry name" value="Acid Proteases"/>
    <property type="match status" value="1"/>
</dbReference>
<dbReference type="InterPro" id="IPR025165">
    <property type="entry name" value="DUF4100"/>
</dbReference>
<feature type="compositionally biased region" description="Basic and acidic residues" evidence="1">
    <location>
        <begin position="451"/>
        <end position="466"/>
    </location>
</feature>
<dbReference type="CDD" id="cd00303">
    <property type="entry name" value="retropepsin_like"/>
    <property type="match status" value="1"/>
</dbReference>
<proteinExistence type="predicted"/>
<name>A0A4S8KW97_DENBC</name>
<sequence>MPVPGTQGAPLFNGKDADEFLDIIQALAHRAGVTDENKMVNYITTYSSSAVKKVIRHLPEFDKDEKSKKWKTASDSLLEIYESTTEAPKYTLEDLSDYCQAYSSKTGFTSKRDIETYRQGFLAIAAPLKKNKRATDETVQSYFVPGIPDNLKDWFMSRLPETNRKNSNPPKIQDSVKILQEKFDESSVVYKPWVCKKADKTGKVHFEVDEEEEEDEEEEKENITPSTAKDTPLTTSNVKPTDNFVTKADIDTLSKQLEMLTLKILAGESTSGKQPDVGEVACFICGRFHPFPRTPARCPEMPNLLKEDLVAYDVERRRYLKKNGEELPRVPYGQPGGIAAMLRSEKDPQKRTEFRRDTPPHQQSSASTSAIGLSYGRDTVLGGNVFAVTSLTPDEEDEDEDEDRYADYANVTPALRSGRDKSARYDPADRTNKGKKPERSDKPEASTPKAEPTKPREPVNTEKAPEKAPAVNVEIPPPSNPINTQEGWKRSQPSKDKTSQDANMKDGTKKAPTGPTYHFTSDMQENLDSKGIFSRVLNQQITVTLGELIGASPTLQKMVSDATRTRREYNTTGKEASRSIIETFDPFVAREEEEDALKTHKQRTGISKNLSVGADADLNKVSNFMLRYSLAVTSIPSAKYYAMVTGVMDIEVNGLRFSAMIDTGSELNIASVDFPTRACLPLDYEGMKWSLKGIHGGPEQLAGVVTDVPFRLGSHTFPHHVFVSRHFISDKYDLILGQPFLQWYASRVEYFRTGVVKMYLWKDAEKERRPTVMINITDPSDPRNTTVILGRDQPCSHSTTNDVLRAQVHEYNEETGVWGTDF</sequence>
<feature type="region of interest" description="Disordered" evidence="1">
    <location>
        <begin position="205"/>
        <end position="240"/>
    </location>
</feature>
<evidence type="ECO:0000256" key="1">
    <source>
        <dbReference type="SAM" id="MobiDB-lite"/>
    </source>
</evidence>
<protein>
    <recommendedName>
        <fullName evidence="2">DUF4100 domain-containing protein</fullName>
    </recommendedName>
</protein>
<reference evidence="3 4" key="1">
    <citation type="journal article" date="2019" name="Nat. Ecol. Evol.">
        <title>Megaphylogeny resolves global patterns of mushroom evolution.</title>
        <authorList>
            <person name="Varga T."/>
            <person name="Krizsan K."/>
            <person name="Foldi C."/>
            <person name="Dima B."/>
            <person name="Sanchez-Garcia M."/>
            <person name="Sanchez-Ramirez S."/>
            <person name="Szollosi G.J."/>
            <person name="Szarkandi J.G."/>
            <person name="Papp V."/>
            <person name="Albert L."/>
            <person name="Andreopoulos W."/>
            <person name="Angelini C."/>
            <person name="Antonin V."/>
            <person name="Barry K.W."/>
            <person name="Bougher N.L."/>
            <person name="Buchanan P."/>
            <person name="Buyck B."/>
            <person name="Bense V."/>
            <person name="Catcheside P."/>
            <person name="Chovatia M."/>
            <person name="Cooper J."/>
            <person name="Damon W."/>
            <person name="Desjardin D."/>
            <person name="Finy P."/>
            <person name="Geml J."/>
            <person name="Haridas S."/>
            <person name="Hughes K."/>
            <person name="Justo A."/>
            <person name="Karasinski D."/>
            <person name="Kautmanova I."/>
            <person name="Kiss B."/>
            <person name="Kocsube S."/>
            <person name="Kotiranta H."/>
            <person name="LaButti K.M."/>
            <person name="Lechner B.E."/>
            <person name="Liimatainen K."/>
            <person name="Lipzen A."/>
            <person name="Lukacs Z."/>
            <person name="Mihaltcheva S."/>
            <person name="Morgado L.N."/>
            <person name="Niskanen T."/>
            <person name="Noordeloos M.E."/>
            <person name="Ohm R.A."/>
            <person name="Ortiz-Santana B."/>
            <person name="Ovrebo C."/>
            <person name="Racz N."/>
            <person name="Riley R."/>
            <person name="Savchenko A."/>
            <person name="Shiryaev A."/>
            <person name="Soop K."/>
            <person name="Spirin V."/>
            <person name="Szebenyi C."/>
            <person name="Tomsovsky M."/>
            <person name="Tulloss R.E."/>
            <person name="Uehling J."/>
            <person name="Grigoriev I.V."/>
            <person name="Vagvolgyi C."/>
            <person name="Papp T."/>
            <person name="Martin F.M."/>
            <person name="Miettinen O."/>
            <person name="Hibbett D.S."/>
            <person name="Nagy L.G."/>
        </authorList>
    </citation>
    <scope>NUCLEOTIDE SEQUENCE [LARGE SCALE GENOMIC DNA]</scope>
    <source>
        <strain evidence="3 4">CBS 962.96</strain>
    </source>
</reference>
<organism evidence="3 4">
    <name type="scientific">Dendrothele bispora (strain CBS 962.96)</name>
    <dbReference type="NCBI Taxonomy" id="1314807"/>
    <lineage>
        <taxon>Eukaryota</taxon>
        <taxon>Fungi</taxon>
        <taxon>Dikarya</taxon>
        <taxon>Basidiomycota</taxon>
        <taxon>Agaricomycotina</taxon>
        <taxon>Agaricomycetes</taxon>
        <taxon>Agaricomycetidae</taxon>
        <taxon>Agaricales</taxon>
        <taxon>Agaricales incertae sedis</taxon>
        <taxon>Dendrothele</taxon>
    </lineage>
</organism>
<accession>A0A4S8KW97</accession>
<gene>
    <name evidence="3" type="ORF">K435DRAFT_696053</name>
</gene>
<feature type="domain" description="DUF4100" evidence="2">
    <location>
        <begin position="317"/>
        <end position="571"/>
    </location>
</feature>
<dbReference type="Pfam" id="PF13352">
    <property type="entry name" value="DUF4100"/>
    <property type="match status" value="1"/>
</dbReference>
<feature type="compositionally biased region" description="Polar residues" evidence="1">
    <location>
        <begin position="223"/>
        <end position="240"/>
    </location>
</feature>
<feature type="compositionally biased region" description="Polar residues" evidence="1">
    <location>
        <begin position="360"/>
        <end position="370"/>
    </location>
</feature>
<feature type="compositionally biased region" description="Acidic residues" evidence="1">
    <location>
        <begin position="208"/>
        <end position="220"/>
    </location>
</feature>
<evidence type="ECO:0000313" key="3">
    <source>
        <dbReference type="EMBL" id="THU80244.1"/>
    </source>
</evidence>
<dbReference type="EMBL" id="ML179924">
    <property type="protein sequence ID" value="THU80244.1"/>
    <property type="molecule type" value="Genomic_DNA"/>
</dbReference>
<feature type="compositionally biased region" description="Acidic residues" evidence="1">
    <location>
        <begin position="393"/>
        <end position="404"/>
    </location>
</feature>
<evidence type="ECO:0000313" key="4">
    <source>
        <dbReference type="Proteomes" id="UP000297245"/>
    </source>
</evidence>
<dbReference type="Proteomes" id="UP000297245">
    <property type="component" value="Unassembled WGS sequence"/>
</dbReference>
<dbReference type="SUPFAM" id="SSF50630">
    <property type="entry name" value="Acid proteases"/>
    <property type="match status" value="1"/>
</dbReference>
<dbReference type="InterPro" id="IPR021109">
    <property type="entry name" value="Peptidase_aspartic_dom_sf"/>
</dbReference>
<feature type="region of interest" description="Disordered" evidence="1">
    <location>
        <begin position="390"/>
        <end position="517"/>
    </location>
</feature>
<evidence type="ECO:0000259" key="2">
    <source>
        <dbReference type="Pfam" id="PF13352"/>
    </source>
</evidence>
<dbReference type="OrthoDB" id="5535068at2759"/>
<feature type="region of interest" description="Disordered" evidence="1">
    <location>
        <begin position="346"/>
        <end position="370"/>
    </location>
</feature>
<feature type="compositionally biased region" description="Basic and acidic residues" evidence="1">
    <location>
        <begin position="346"/>
        <end position="359"/>
    </location>
</feature>
<feature type="compositionally biased region" description="Basic and acidic residues" evidence="1">
    <location>
        <begin position="417"/>
        <end position="444"/>
    </location>
</feature>
<feature type="compositionally biased region" description="Basic and acidic residues" evidence="1">
    <location>
        <begin position="487"/>
        <end position="509"/>
    </location>
</feature>
<keyword evidence="4" id="KW-1185">Reference proteome</keyword>